<protein>
    <submittedName>
        <fullName evidence="10">Alpha-1A adrenergic receptor-like</fullName>
    </submittedName>
</protein>
<dbReference type="CDD" id="cd00637">
    <property type="entry name" value="7tm_classA_rhodopsin-like"/>
    <property type="match status" value="1"/>
</dbReference>
<feature type="transmembrane region" description="Helical" evidence="8">
    <location>
        <begin position="340"/>
        <end position="361"/>
    </location>
</feature>
<accession>A0A3M7T3T0</accession>
<dbReference type="EMBL" id="REGN01000353">
    <property type="protein sequence ID" value="RNA42549.1"/>
    <property type="molecule type" value="Genomic_DNA"/>
</dbReference>
<keyword evidence="11" id="KW-1185">Reference proteome</keyword>
<keyword evidence="6 10" id="KW-0675">Receptor</keyword>
<dbReference type="AlphaFoldDB" id="A0A3M7T3T0"/>
<gene>
    <name evidence="10" type="ORF">BpHYR1_000981</name>
</gene>
<organism evidence="10 11">
    <name type="scientific">Brachionus plicatilis</name>
    <name type="common">Marine rotifer</name>
    <name type="synonym">Brachionus muelleri</name>
    <dbReference type="NCBI Taxonomy" id="10195"/>
    <lineage>
        <taxon>Eukaryota</taxon>
        <taxon>Metazoa</taxon>
        <taxon>Spiralia</taxon>
        <taxon>Gnathifera</taxon>
        <taxon>Rotifera</taxon>
        <taxon>Eurotatoria</taxon>
        <taxon>Monogononta</taxon>
        <taxon>Pseudotrocha</taxon>
        <taxon>Ploima</taxon>
        <taxon>Brachionidae</taxon>
        <taxon>Brachionus</taxon>
    </lineage>
</organism>
<comment type="caution">
    <text evidence="10">The sequence shown here is derived from an EMBL/GenBank/DDBJ whole genome shotgun (WGS) entry which is preliminary data.</text>
</comment>
<proteinExistence type="predicted"/>
<evidence type="ECO:0000259" key="9">
    <source>
        <dbReference type="PROSITE" id="PS50262"/>
    </source>
</evidence>
<dbReference type="OrthoDB" id="10417580at2759"/>
<dbReference type="STRING" id="10195.A0A3M7T3T0"/>
<evidence type="ECO:0000256" key="2">
    <source>
        <dbReference type="ARBA" id="ARBA00022692"/>
    </source>
</evidence>
<feature type="transmembrane region" description="Helical" evidence="8">
    <location>
        <begin position="183"/>
        <end position="202"/>
    </location>
</feature>
<dbReference type="PANTHER" id="PTHR24240">
    <property type="entry name" value="OPSIN"/>
    <property type="match status" value="1"/>
</dbReference>
<feature type="transmembrane region" description="Helical" evidence="8">
    <location>
        <begin position="381"/>
        <end position="400"/>
    </location>
</feature>
<keyword evidence="5 8" id="KW-0472">Membrane</keyword>
<evidence type="ECO:0000256" key="8">
    <source>
        <dbReference type="SAM" id="Phobius"/>
    </source>
</evidence>
<dbReference type="Gene3D" id="1.20.1070.10">
    <property type="entry name" value="Rhodopsin 7-helix transmembrane proteins"/>
    <property type="match status" value="1"/>
</dbReference>
<reference evidence="10 11" key="1">
    <citation type="journal article" date="2018" name="Sci. Rep.">
        <title>Genomic signatures of local adaptation to the degree of environmental predictability in rotifers.</title>
        <authorList>
            <person name="Franch-Gras L."/>
            <person name="Hahn C."/>
            <person name="Garcia-Roger E.M."/>
            <person name="Carmona M.J."/>
            <person name="Serra M."/>
            <person name="Gomez A."/>
        </authorList>
    </citation>
    <scope>NUCLEOTIDE SEQUENCE [LARGE SCALE GENOMIC DNA]</scope>
    <source>
        <strain evidence="10">HYR1</strain>
    </source>
</reference>
<dbReference type="InterPro" id="IPR017452">
    <property type="entry name" value="GPCR_Rhodpsn_7TM"/>
</dbReference>
<keyword evidence="4" id="KW-0297">G-protein coupled receptor</keyword>
<dbReference type="GO" id="GO:0004930">
    <property type="term" value="F:G protein-coupled receptor activity"/>
    <property type="evidence" value="ECO:0007669"/>
    <property type="project" value="UniProtKB-KW"/>
</dbReference>
<feature type="transmembrane region" description="Helical" evidence="8">
    <location>
        <begin position="123"/>
        <end position="145"/>
    </location>
</feature>
<sequence>MDPQYVIKFDVIQSPLIGQLDHLSTNYQSPTTTKLSNYALYSIGFSNAELKTYSIITFLLSFVGLFVHSLVIIILVYQQAKRVILKNENKKFIKNNFSRIFGRVSSSNNLSPKTHNFEIYNNYVTYAFVFHQSVVDLFRIVYAILFANRILNQQSHTEAHEFQNHSFSVKMDLFYNDYCTHMASFYSILSMVTIVNILTILISETCRFYDLKFNSSDTSNYCCVLFGIFLIWTSSLIIISSLMLVGVADSASPTWRCDLGESESTTRSLVINIVWFFLVSFVILIAFSYSISLYRELKKLDEEDNRMSLYTVNSGEQTFKADFLERQIKISQLTIKRLRILIYLLAVFCVCFVPNFVMVILKNVIEESKVSFLRPLSLLSSIANLSNSSLNAIILLILCLKSHDTYLMNINKKLTKSQSVGSFLRKMLVPGLRKKRAKQVDEAEIPLNRQRRLSLNGIILNPNTDDCSCISNCNEECIQLKSFTTGQRLCKYVSEKTDRYEDRSRRNSSNVVNVKEFYSKVGNRLGTTNLD</sequence>
<evidence type="ECO:0000256" key="7">
    <source>
        <dbReference type="ARBA" id="ARBA00023224"/>
    </source>
</evidence>
<keyword evidence="3 8" id="KW-1133">Transmembrane helix</keyword>
<evidence type="ECO:0000256" key="5">
    <source>
        <dbReference type="ARBA" id="ARBA00023136"/>
    </source>
</evidence>
<keyword evidence="2 8" id="KW-0812">Transmembrane</keyword>
<evidence type="ECO:0000256" key="1">
    <source>
        <dbReference type="ARBA" id="ARBA00004141"/>
    </source>
</evidence>
<dbReference type="Proteomes" id="UP000276133">
    <property type="component" value="Unassembled WGS sequence"/>
</dbReference>
<evidence type="ECO:0000313" key="10">
    <source>
        <dbReference type="EMBL" id="RNA42549.1"/>
    </source>
</evidence>
<dbReference type="PROSITE" id="PS50262">
    <property type="entry name" value="G_PROTEIN_RECEP_F1_2"/>
    <property type="match status" value="1"/>
</dbReference>
<evidence type="ECO:0000313" key="11">
    <source>
        <dbReference type="Proteomes" id="UP000276133"/>
    </source>
</evidence>
<feature type="transmembrane region" description="Helical" evidence="8">
    <location>
        <begin position="268"/>
        <end position="289"/>
    </location>
</feature>
<name>A0A3M7T3T0_BRAPC</name>
<dbReference type="SUPFAM" id="SSF81321">
    <property type="entry name" value="Family A G protein-coupled receptor-like"/>
    <property type="match status" value="1"/>
</dbReference>
<feature type="transmembrane region" description="Helical" evidence="8">
    <location>
        <begin position="55"/>
        <end position="77"/>
    </location>
</feature>
<evidence type="ECO:0000256" key="3">
    <source>
        <dbReference type="ARBA" id="ARBA00022989"/>
    </source>
</evidence>
<dbReference type="InterPro" id="IPR050125">
    <property type="entry name" value="GPCR_opsins"/>
</dbReference>
<evidence type="ECO:0000256" key="6">
    <source>
        <dbReference type="ARBA" id="ARBA00023170"/>
    </source>
</evidence>
<feature type="domain" description="G-protein coupled receptors family 1 profile" evidence="9">
    <location>
        <begin position="95"/>
        <end position="395"/>
    </location>
</feature>
<evidence type="ECO:0000256" key="4">
    <source>
        <dbReference type="ARBA" id="ARBA00023040"/>
    </source>
</evidence>
<keyword evidence="7" id="KW-0807">Transducer</keyword>
<feature type="transmembrane region" description="Helical" evidence="8">
    <location>
        <begin position="223"/>
        <end position="248"/>
    </location>
</feature>
<dbReference type="GO" id="GO:0016020">
    <property type="term" value="C:membrane"/>
    <property type="evidence" value="ECO:0007669"/>
    <property type="project" value="UniProtKB-SubCell"/>
</dbReference>
<comment type="subcellular location">
    <subcellularLocation>
        <location evidence="1">Membrane</location>
        <topology evidence="1">Multi-pass membrane protein</topology>
    </subcellularLocation>
</comment>